<dbReference type="RefSeq" id="XP_062632364.1">
    <property type="nucleotide sequence ID" value="XM_062776380.1"/>
</dbReference>
<dbReference type="GeneID" id="87812980"/>
<accession>A0AAF1BUP1</accession>
<evidence type="ECO:0000313" key="2">
    <source>
        <dbReference type="Proteomes" id="UP000827549"/>
    </source>
</evidence>
<organism evidence="1 2">
    <name type="scientific">Vanrija pseudolonga</name>
    <dbReference type="NCBI Taxonomy" id="143232"/>
    <lineage>
        <taxon>Eukaryota</taxon>
        <taxon>Fungi</taxon>
        <taxon>Dikarya</taxon>
        <taxon>Basidiomycota</taxon>
        <taxon>Agaricomycotina</taxon>
        <taxon>Tremellomycetes</taxon>
        <taxon>Trichosporonales</taxon>
        <taxon>Trichosporonaceae</taxon>
        <taxon>Vanrija</taxon>
    </lineage>
</organism>
<dbReference type="AlphaFoldDB" id="A0AAF1BUP1"/>
<sequence>MPDPLSVFDEYVLGQVWACLDVQTRFVASNVSHAWRASQRPGWKRVALGSSLAEDRKEYYIDLERSGEVVYWRRLAITQCVSDERWAACRARESWVTAPSHCVDYLSPSFHDVYHSSIMYVAGGAGPAGFNTFALDTRGLTTTPFDIPPDTLDAQEVRGAGVAFLRGEEIHVTMGSLGGQRNHGTTRQLLRTFDVCFDPRTEATNDAHVVSGGEYATFRYVVGPNRERQFRAFQSTPHVSRKMELELPYDMPYAVSRAPRAN</sequence>
<gene>
    <name evidence="1" type="ORF">LOC62_07G009819</name>
</gene>
<evidence type="ECO:0000313" key="1">
    <source>
        <dbReference type="EMBL" id="WOO86338.1"/>
    </source>
</evidence>
<dbReference type="Proteomes" id="UP000827549">
    <property type="component" value="Chromosome 7"/>
</dbReference>
<keyword evidence="2" id="KW-1185">Reference proteome</keyword>
<reference evidence="1" key="1">
    <citation type="submission" date="2023-10" db="EMBL/GenBank/DDBJ databases">
        <authorList>
            <person name="Noh H."/>
        </authorList>
    </citation>
    <scope>NUCLEOTIDE SEQUENCE</scope>
    <source>
        <strain evidence="1">DUCC4014</strain>
    </source>
</reference>
<proteinExistence type="predicted"/>
<dbReference type="EMBL" id="CP086720">
    <property type="protein sequence ID" value="WOO86338.1"/>
    <property type="molecule type" value="Genomic_DNA"/>
</dbReference>
<protein>
    <recommendedName>
        <fullName evidence="3">F-box domain-containing protein</fullName>
    </recommendedName>
</protein>
<evidence type="ECO:0008006" key="3">
    <source>
        <dbReference type="Google" id="ProtNLM"/>
    </source>
</evidence>
<name>A0AAF1BUP1_9TREE</name>